<dbReference type="GO" id="GO:0016491">
    <property type="term" value="F:oxidoreductase activity"/>
    <property type="evidence" value="ECO:0007669"/>
    <property type="project" value="UniProtKB-KW"/>
</dbReference>
<protein>
    <recommendedName>
        <fullName evidence="3">NmrA-like domain-containing protein</fullName>
    </recommendedName>
</protein>
<dbReference type="SUPFAM" id="SSF51735">
    <property type="entry name" value="NAD(P)-binding Rossmann-fold domains"/>
    <property type="match status" value="1"/>
</dbReference>
<gene>
    <name evidence="4" type="ORF">PILCRDRAFT_8280</name>
</gene>
<dbReference type="InParanoid" id="A0A0C3FQQ4"/>
<dbReference type="EMBL" id="KN832996">
    <property type="protein sequence ID" value="KIM82049.1"/>
    <property type="molecule type" value="Genomic_DNA"/>
</dbReference>
<evidence type="ECO:0000259" key="3">
    <source>
        <dbReference type="Pfam" id="PF05368"/>
    </source>
</evidence>
<dbReference type="PANTHER" id="PTHR47706:SF9">
    <property type="entry name" value="NMRA-LIKE DOMAIN-CONTAINING PROTEIN-RELATED"/>
    <property type="match status" value="1"/>
</dbReference>
<dbReference type="InterPro" id="IPR008030">
    <property type="entry name" value="NmrA-like"/>
</dbReference>
<dbReference type="AlphaFoldDB" id="A0A0C3FQQ4"/>
<name>A0A0C3FQQ4_PILCF</name>
<dbReference type="STRING" id="765440.A0A0C3FQQ4"/>
<dbReference type="Pfam" id="PF05368">
    <property type="entry name" value="NmrA"/>
    <property type="match status" value="1"/>
</dbReference>
<dbReference type="Gene3D" id="3.40.50.720">
    <property type="entry name" value="NAD(P)-binding Rossmann-like Domain"/>
    <property type="match status" value="1"/>
</dbReference>
<keyword evidence="5" id="KW-1185">Reference proteome</keyword>
<keyword evidence="2" id="KW-0560">Oxidoreductase</keyword>
<evidence type="ECO:0000313" key="5">
    <source>
        <dbReference type="Proteomes" id="UP000054166"/>
    </source>
</evidence>
<dbReference type="InterPro" id="IPR051609">
    <property type="entry name" value="NmrA/Isoflavone_reductase-like"/>
</dbReference>
<dbReference type="Proteomes" id="UP000054166">
    <property type="component" value="Unassembled WGS sequence"/>
</dbReference>
<accession>A0A0C3FQQ4</accession>
<feature type="domain" description="NmrA-like" evidence="3">
    <location>
        <begin position="8"/>
        <end position="205"/>
    </location>
</feature>
<dbReference type="InterPro" id="IPR036291">
    <property type="entry name" value="NAD(P)-bd_dom_sf"/>
</dbReference>
<evidence type="ECO:0000256" key="1">
    <source>
        <dbReference type="ARBA" id="ARBA00022857"/>
    </source>
</evidence>
<dbReference type="OrthoDB" id="9974981at2759"/>
<dbReference type="HOGENOM" id="CLU_044876_6_0_1"/>
<evidence type="ECO:0000313" key="4">
    <source>
        <dbReference type="EMBL" id="KIM82049.1"/>
    </source>
</evidence>
<reference evidence="5" key="2">
    <citation type="submission" date="2015-01" db="EMBL/GenBank/DDBJ databases">
        <title>Evolutionary Origins and Diversification of the Mycorrhizal Mutualists.</title>
        <authorList>
            <consortium name="DOE Joint Genome Institute"/>
            <consortium name="Mycorrhizal Genomics Consortium"/>
            <person name="Kohler A."/>
            <person name="Kuo A."/>
            <person name="Nagy L.G."/>
            <person name="Floudas D."/>
            <person name="Copeland A."/>
            <person name="Barry K.W."/>
            <person name="Cichocki N."/>
            <person name="Veneault-Fourrey C."/>
            <person name="LaButti K."/>
            <person name="Lindquist E.A."/>
            <person name="Lipzen A."/>
            <person name="Lundell T."/>
            <person name="Morin E."/>
            <person name="Murat C."/>
            <person name="Riley R."/>
            <person name="Ohm R."/>
            <person name="Sun H."/>
            <person name="Tunlid A."/>
            <person name="Henrissat B."/>
            <person name="Grigoriev I.V."/>
            <person name="Hibbett D.S."/>
            <person name="Martin F."/>
        </authorList>
    </citation>
    <scope>NUCLEOTIDE SEQUENCE [LARGE SCALE GENOMIC DNA]</scope>
    <source>
        <strain evidence="5">F 1598</strain>
    </source>
</reference>
<evidence type="ECO:0000256" key="2">
    <source>
        <dbReference type="ARBA" id="ARBA00023002"/>
    </source>
</evidence>
<dbReference type="Gene3D" id="3.90.25.10">
    <property type="entry name" value="UDP-galactose 4-epimerase, domain 1"/>
    <property type="match status" value="1"/>
</dbReference>
<reference evidence="4 5" key="1">
    <citation type="submission" date="2014-04" db="EMBL/GenBank/DDBJ databases">
        <authorList>
            <consortium name="DOE Joint Genome Institute"/>
            <person name="Kuo A."/>
            <person name="Tarkka M."/>
            <person name="Buscot F."/>
            <person name="Kohler A."/>
            <person name="Nagy L.G."/>
            <person name="Floudas D."/>
            <person name="Copeland A."/>
            <person name="Barry K.W."/>
            <person name="Cichocki N."/>
            <person name="Veneault-Fourrey C."/>
            <person name="LaButti K."/>
            <person name="Lindquist E.A."/>
            <person name="Lipzen A."/>
            <person name="Lundell T."/>
            <person name="Morin E."/>
            <person name="Murat C."/>
            <person name="Sun H."/>
            <person name="Tunlid A."/>
            <person name="Henrissat B."/>
            <person name="Grigoriev I.V."/>
            <person name="Hibbett D.S."/>
            <person name="Martin F."/>
            <person name="Nordberg H.P."/>
            <person name="Cantor M.N."/>
            <person name="Hua S.X."/>
        </authorList>
    </citation>
    <scope>NUCLEOTIDE SEQUENCE [LARGE SCALE GENOMIC DNA]</scope>
    <source>
        <strain evidence="4 5">F 1598</strain>
    </source>
</reference>
<keyword evidence="1" id="KW-0521">NADP</keyword>
<dbReference type="PANTHER" id="PTHR47706">
    <property type="entry name" value="NMRA-LIKE FAMILY PROTEIN"/>
    <property type="match status" value="1"/>
</dbReference>
<organism evidence="4 5">
    <name type="scientific">Piloderma croceum (strain F 1598)</name>
    <dbReference type="NCBI Taxonomy" id="765440"/>
    <lineage>
        <taxon>Eukaryota</taxon>
        <taxon>Fungi</taxon>
        <taxon>Dikarya</taxon>
        <taxon>Basidiomycota</taxon>
        <taxon>Agaricomycotina</taxon>
        <taxon>Agaricomycetes</taxon>
        <taxon>Agaricomycetidae</taxon>
        <taxon>Atheliales</taxon>
        <taxon>Atheliaceae</taxon>
        <taxon>Piloderma</taxon>
    </lineage>
</organism>
<sequence>MPFIFKPLVLVIGGTGTVGSIILQSLAKTNLYVASLSALGIEIRASDWQTDKPDKIDQLFSESDIVISTVNAEARLDQKILVDAAKRANVKRFIPCEFGIVCVPGVIDIFDKLLEIRKYIEDLGVPHTYIGIGLWYQFTVPYKGAVKGPIPELVREFYGDGEKKIAMANKENMGLFVAQIIADPNEIYEVASRISGEDFHKIKLVVSDEEVHERANHTTAENKKNRWYQLAYSLYLRGDNTVETAKLQGALDGRVLYPELKLQSLEEYAQEFYAAELTATGAS</sequence>
<proteinExistence type="predicted"/>